<feature type="transmembrane region" description="Helical" evidence="6">
    <location>
        <begin position="688"/>
        <end position="706"/>
    </location>
</feature>
<dbReference type="OrthoDB" id="9780358at2"/>
<dbReference type="AlphaFoldDB" id="A0A242NUA0"/>
<comment type="caution">
    <text evidence="8">The sequence shown here is derived from an EMBL/GenBank/DDBJ whole genome shotgun (WGS) entry which is preliminary data.</text>
</comment>
<evidence type="ECO:0000256" key="5">
    <source>
        <dbReference type="ARBA" id="ARBA00023136"/>
    </source>
</evidence>
<evidence type="ECO:0000256" key="2">
    <source>
        <dbReference type="ARBA" id="ARBA00022475"/>
    </source>
</evidence>
<evidence type="ECO:0000313" key="9">
    <source>
        <dbReference type="Proteomes" id="UP000194968"/>
    </source>
</evidence>
<keyword evidence="5 6" id="KW-0472">Membrane</keyword>
<feature type="transmembrane region" description="Helical" evidence="6">
    <location>
        <begin position="282"/>
        <end position="304"/>
    </location>
</feature>
<keyword evidence="3 6" id="KW-0812">Transmembrane</keyword>
<feature type="transmembrane region" description="Helical" evidence="6">
    <location>
        <begin position="427"/>
        <end position="446"/>
    </location>
</feature>
<organism evidence="8 9">
    <name type="scientific">Gilliamella apis</name>
    <dbReference type="NCBI Taxonomy" id="1970738"/>
    <lineage>
        <taxon>Bacteria</taxon>
        <taxon>Pseudomonadati</taxon>
        <taxon>Pseudomonadota</taxon>
        <taxon>Gammaproteobacteria</taxon>
        <taxon>Orbales</taxon>
        <taxon>Orbaceae</taxon>
        <taxon>Gilliamella</taxon>
    </lineage>
</organism>
<sequence length="769" mass="87245">MNNCYSDNRLILTRRAILWLIIAICLIFTAYNLLVNSKINSSVLSLLPKEQTNNVPTELIDGFQNRLDKQLVWLIKPANNELEPVNWWYQTLKKQSFIGEVNGYFDEQFQKKWGEFAFKYRYQLLDIKTSERLKNHTQLNWIQSQLYSPFSGISATELENDPLLLTRSSQLNQLANSGGLTIQNNRLSGQDNQGNQWYMIYAELSDSSFNMSQSHKITSQLSDLTKQLHEQWPNVEILKRGVLFYSDYASSEAKDDITTIGSLSIIGIVILIISIFRSIRPIILSLLSIFIGLICGLIAVLTLFGEIHIMTLVMSTSVIGITVDYSLHYLTERLLHGNQESPYASLKKLISTLTLALCTSFIAYIILLIAPFPGLKQLSIFAVFGLIGAFLTVICWYPLLVNKLPVREHVGYKLLNRWLNLWQYKQMQWLMVSIAVLFIGYGLINLKVDDDIGKLQALPVQLQQQEQKIISITHQTTDQKWFIVFGDTAEQTLQRLEQFSLKLEKAKLAGYFEQYQSINLPSIQKQQQNIELVKQYSPEILSSLTQMGIKTKLPDLNKKQAIITPEEWLQSELSQGRKLLWLTLQTGQSATLIPISGIKNISEIKKLSEIDKGIYWLDRRDEFNTMFTFYRIHLSQLIAGAVTIICLCFIFYHRKYGLKAALKSTLPTLLSIGIALAMHGITNQTLNLFSMLALILVIGIGIDYSLFLSNDKSQTQSALLAVFMAALTTILSFGLLIISHTVAIKGFGLVLTSGIFTAFLFAPLVINNK</sequence>
<evidence type="ECO:0000313" key="8">
    <source>
        <dbReference type="EMBL" id="OTQ49478.1"/>
    </source>
</evidence>
<dbReference type="GO" id="GO:0005886">
    <property type="term" value="C:plasma membrane"/>
    <property type="evidence" value="ECO:0007669"/>
    <property type="project" value="UniProtKB-SubCell"/>
</dbReference>
<dbReference type="InterPro" id="IPR004869">
    <property type="entry name" value="MMPL_dom"/>
</dbReference>
<feature type="transmembrane region" description="Helical" evidence="6">
    <location>
        <begin position="16"/>
        <end position="35"/>
    </location>
</feature>
<comment type="subcellular location">
    <subcellularLocation>
        <location evidence="1">Cell membrane</location>
        <topology evidence="1">Multi-pass membrane protein</topology>
    </subcellularLocation>
</comment>
<reference evidence="8 9" key="1">
    <citation type="submission" date="2017-03" db="EMBL/GenBank/DDBJ databases">
        <title>Comparative genomics of honeybee gut symbionts reveal geographically distinct and subgroup specific antibiotic resistance.</title>
        <authorList>
            <person name="Ludvigsen J."/>
            <person name="Porcellato D."/>
            <person name="Labee-Lund T.M."/>
            <person name="Amdam G.V."/>
            <person name="Rudi K."/>
        </authorList>
    </citation>
    <scope>NUCLEOTIDE SEQUENCE [LARGE SCALE GENOMIC DNA]</scope>
    <source>
        <strain evidence="8 9">A-4-12</strain>
    </source>
</reference>
<dbReference type="Gene3D" id="1.20.1640.10">
    <property type="entry name" value="Multidrug efflux transporter AcrB transmembrane domain"/>
    <property type="match status" value="2"/>
</dbReference>
<feature type="transmembrane region" description="Helical" evidence="6">
    <location>
        <begin position="378"/>
        <end position="399"/>
    </location>
</feature>
<accession>A0A242NUA0</accession>
<dbReference type="EMBL" id="NASK01000095">
    <property type="protein sequence ID" value="OTQ49478.1"/>
    <property type="molecule type" value="Genomic_DNA"/>
</dbReference>
<feature type="transmembrane region" description="Helical" evidence="6">
    <location>
        <begin position="257"/>
        <end position="276"/>
    </location>
</feature>
<dbReference type="SUPFAM" id="SSF82866">
    <property type="entry name" value="Multidrug efflux transporter AcrB transmembrane domain"/>
    <property type="match status" value="2"/>
</dbReference>
<feature type="transmembrane region" description="Helical" evidence="6">
    <location>
        <begin position="744"/>
        <end position="766"/>
    </location>
</feature>
<feature type="transmembrane region" description="Helical" evidence="6">
    <location>
        <begin position="632"/>
        <end position="652"/>
    </location>
</feature>
<dbReference type="PANTHER" id="PTHR33406:SF13">
    <property type="entry name" value="MEMBRANE PROTEIN YDFJ"/>
    <property type="match status" value="1"/>
</dbReference>
<dbReference type="RefSeq" id="WP_086320581.1">
    <property type="nucleotide sequence ID" value="NZ_NASD01000010.1"/>
</dbReference>
<dbReference type="Pfam" id="PF03176">
    <property type="entry name" value="MMPL"/>
    <property type="match status" value="1"/>
</dbReference>
<name>A0A242NUA0_9GAMM</name>
<evidence type="ECO:0000256" key="6">
    <source>
        <dbReference type="SAM" id="Phobius"/>
    </source>
</evidence>
<protein>
    <recommendedName>
        <fullName evidence="7">Membrane transport protein MMPL domain-containing protein</fullName>
    </recommendedName>
</protein>
<evidence type="ECO:0000259" key="7">
    <source>
        <dbReference type="Pfam" id="PF03176"/>
    </source>
</evidence>
<keyword evidence="4 6" id="KW-1133">Transmembrane helix</keyword>
<feature type="transmembrane region" description="Helical" evidence="6">
    <location>
        <begin position="350"/>
        <end position="371"/>
    </location>
</feature>
<evidence type="ECO:0000256" key="1">
    <source>
        <dbReference type="ARBA" id="ARBA00004651"/>
    </source>
</evidence>
<evidence type="ECO:0000256" key="4">
    <source>
        <dbReference type="ARBA" id="ARBA00022989"/>
    </source>
</evidence>
<feature type="transmembrane region" description="Helical" evidence="6">
    <location>
        <begin position="664"/>
        <end position="682"/>
    </location>
</feature>
<dbReference type="InterPro" id="IPR050545">
    <property type="entry name" value="Mycobact_MmpL"/>
</dbReference>
<evidence type="ECO:0000256" key="3">
    <source>
        <dbReference type="ARBA" id="ARBA00022692"/>
    </source>
</evidence>
<keyword evidence="2" id="KW-1003">Cell membrane</keyword>
<feature type="domain" description="Membrane transport protein MMPL" evidence="7">
    <location>
        <begin position="254"/>
        <end position="401"/>
    </location>
</feature>
<feature type="transmembrane region" description="Helical" evidence="6">
    <location>
        <begin position="718"/>
        <end position="738"/>
    </location>
</feature>
<gene>
    <name evidence="8" type="ORF">B6D06_06650</name>
</gene>
<dbReference type="PANTHER" id="PTHR33406">
    <property type="entry name" value="MEMBRANE PROTEIN MJ1562-RELATED"/>
    <property type="match status" value="1"/>
</dbReference>
<dbReference type="Proteomes" id="UP000194968">
    <property type="component" value="Unassembled WGS sequence"/>
</dbReference>
<proteinExistence type="predicted"/>